<proteinExistence type="predicted"/>
<reference evidence="2" key="1">
    <citation type="journal article" date="2014" name="Front. Microbiol.">
        <title>High frequency of phylogenetically diverse reductive dehalogenase-homologous genes in deep subseafloor sedimentary metagenomes.</title>
        <authorList>
            <person name="Kawai M."/>
            <person name="Futagami T."/>
            <person name="Toyoda A."/>
            <person name="Takaki Y."/>
            <person name="Nishi S."/>
            <person name="Hori S."/>
            <person name="Arai W."/>
            <person name="Tsubouchi T."/>
            <person name="Morono Y."/>
            <person name="Uchiyama I."/>
            <person name="Ito T."/>
            <person name="Fujiyama A."/>
            <person name="Inagaki F."/>
            <person name="Takami H."/>
        </authorList>
    </citation>
    <scope>NUCLEOTIDE SEQUENCE</scope>
    <source>
        <strain evidence="2">Expedition CK06-06</strain>
    </source>
</reference>
<evidence type="ECO:0000259" key="1">
    <source>
        <dbReference type="Pfam" id="PF13173"/>
    </source>
</evidence>
<comment type="caution">
    <text evidence="2">The sequence shown here is derived from an EMBL/GenBank/DDBJ whole genome shotgun (WGS) entry which is preliminary data.</text>
</comment>
<accession>X1IK96</accession>
<dbReference type="PANTHER" id="PTHR33295:SF18">
    <property type="entry name" value="AAA+ ATPASE DOMAIN-CONTAINING PROTEIN"/>
    <property type="match status" value="1"/>
</dbReference>
<dbReference type="AlphaFoldDB" id="X1IK96"/>
<evidence type="ECO:0000313" key="2">
    <source>
        <dbReference type="EMBL" id="GAH69695.1"/>
    </source>
</evidence>
<dbReference type="SUPFAM" id="SSF52540">
    <property type="entry name" value="P-loop containing nucleoside triphosphate hydrolases"/>
    <property type="match status" value="1"/>
</dbReference>
<feature type="domain" description="AAA" evidence="1">
    <location>
        <begin position="47"/>
        <end position="135"/>
    </location>
</feature>
<protein>
    <recommendedName>
        <fullName evidence="1">AAA domain-containing protein</fullName>
    </recommendedName>
</protein>
<sequence length="141" mass="16829">MDELLFQNPWWKDKKNIENDINIKKLKKCKYTYKPQLFKAADLKSDAVYTLRGARQVGKTTLVKLIIKDLLGRNVNPRNIFYYSMDLVKDDKELFEIFVSWHQTVKGNSKRKYIFFDEATFVQNWEKSIKHIVDTFGLENK</sequence>
<organism evidence="2">
    <name type="scientific">marine sediment metagenome</name>
    <dbReference type="NCBI Taxonomy" id="412755"/>
    <lineage>
        <taxon>unclassified sequences</taxon>
        <taxon>metagenomes</taxon>
        <taxon>ecological metagenomes</taxon>
    </lineage>
</organism>
<dbReference type="InterPro" id="IPR027417">
    <property type="entry name" value="P-loop_NTPase"/>
</dbReference>
<dbReference type="Pfam" id="PF13173">
    <property type="entry name" value="AAA_14"/>
    <property type="match status" value="1"/>
</dbReference>
<feature type="non-terminal residue" evidence="2">
    <location>
        <position position="141"/>
    </location>
</feature>
<name>X1IK96_9ZZZZ</name>
<dbReference type="PANTHER" id="PTHR33295">
    <property type="entry name" value="ATPASE"/>
    <property type="match status" value="1"/>
</dbReference>
<dbReference type="Gene3D" id="3.40.50.300">
    <property type="entry name" value="P-loop containing nucleotide triphosphate hydrolases"/>
    <property type="match status" value="1"/>
</dbReference>
<dbReference type="EMBL" id="BARU01033639">
    <property type="protein sequence ID" value="GAH69695.1"/>
    <property type="molecule type" value="Genomic_DNA"/>
</dbReference>
<dbReference type="InterPro" id="IPR041682">
    <property type="entry name" value="AAA_14"/>
</dbReference>
<gene>
    <name evidence="2" type="ORF">S03H2_52894</name>
</gene>